<feature type="domain" description="N-acetyltransferase" evidence="1">
    <location>
        <begin position="9"/>
        <end position="148"/>
    </location>
</feature>
<dbReference type="InterPro" id="IPR016181">
    <property type="entry name" value="Acyl_CoA_acyltransferase"/>
</dbReference>
<evidence type="ECO:0000259" key="1">
    <source>
        <dbReference type="Pfam" id="PF13302"/>
    </source>
</evidence>
<gene>
    <name evidence="2" type="ORF">UFOPK2342_01734</name>
    <name evidence="3" type="ORF">UFOPK2423_01778</name>
</gene>
<organism evidence="3">
    <name type="scientific">freshwater metagenome</name>
    <dbReference type="NCBI Taxonomy" id="449393"/>
    <lineage>
        <taxon>unclassified sequences</taxon>
        <taxon>metagenomes</taxon>
        <taxon>ecological metagenomes</taxon>
    </lineage>
</organism>
<dbReference type="GO" id="GO:0016747">
    <property type="term" value="F:acyltransferase activity, transferring groups other than amino-acyl groups"/>
    <property type="evidence" value="ECO:0007669"/>
    <property type="project" value="InterPro"/>
</dbReference>
<dbReference type="Pfam" id="PF13302">
    <property type="entry name" value="Acetyltransf_3"/>
    <property type="match status" value="1"/>
</dbReference>
<protein>
    <submittedName>
        <fullName evidence="3">Unannotated protein</fullName>
    </submittedName>
</protein>
<dbReference type="SUPFAM" id="SSF55729">
    <property type="entry name" value="Acyl-CoA N-acyltransferases (Nat)"/>
    <property type="match status" value="1"/>
</dbReference>
<dbReference type="InterPro" id="IPR000182">
    <property type="entry name" value="GNAT_dom"/>
</dbReference>
<accession>A0A6J6QQT5</accession>
<evidence type="ECO:0000313" key="3">
    <source>
        <dbReference type="EMBL" id="CAB4711973.1"/>
    </source>
</evidence>
<dbReference type="EMBL" id="CAEZXN010000087">
    <property type="protein sequence ID" value="CAB4711973.1"/>
    <property type="molecule type" value="Genomic_DNA"/>
</dbReference>
<dbReference type="Gene3D" id="3.40.630.30">
    <property type="match status" value="1"/>
</dbReference>
<dbReference type="AlphaFoldDB" id="A0A6J6QQT5"/>
<dbReference type="PANTHER" id="PTHR43610:SF1">
    <property type="entry name" value="N-ACETYLTRANSFERASE DOMAIN-CONTAINING PROTEIN"/>
    <property type="match status" value="1"/>
</dbReference>
<evidence type="ECO:0000313" key="2">
    <source>
        <dbReference type="EMBL" id="CAB4690295.1"/>
    </source>
</evidence>
<reference evidence="3" key="1">
    <citation type="submission" date="2020-05" db="EMBL/GenBank/DDBJ databases">
        <authorList>
            <person name="Chiriac C."/>
            <person name="Salcher M."/>
            <person name="Ghai R."/>
            <person name="Kavagutti S V."/>
        </authorList>
    </citation>
    <scope>NUCLEOTIDE SEQUENCE</scope>
</reference>
<dbReference type="EMBL" id="CAEZXB010000065">
    <property type="protein sequence ID" value="CAB4690295.1"/>
    <property type="molecule type" value="Genomic_DNA"/>
</dbReference>
<sequence length="189" mass="21334">MTVLVGKHVRLEPLALAHAEDLFTHIGNDDVLSRDLAFHTPKSVADITQIITGALIERDAGEREPFAVIYNGECIGSTSYLDQVPAHRRVEIGWTFYGQAFWRSAVNTECKLLLMTEAFEVRGYDRLCLKTDIRNERSQRAIERLGAQREGVLRHLVIRKDGTPRDSVFYSVLADEWPAVKAKLEKALA</sequence>
<name>A0A6J6QQT5_9ZZZZ</name>
<dbReference type="PANTHER" id="PTHR43610">
    <property type="entry name" value="BLL6696 PROTEIN"/>
    <property type="match status" value="1"/>
</dbReference>
<proteinExistence type="predicted"/>